<gene>
    <name evidence="1" type="ORF">LCGC14_1117520</name>
</gene>
<protein>
    <submittedName>
        <fullName evidence="1">Uncharacterized protein</fullName>
    </submittedName>
</protein>
<dbReference type="AlphaFoldDB" id="A0A0F9M4X6"/>
<evidence type="ECO:0000313" key="1">
    <source>
        <dbReference type="EMBL" id="KKN02475.1"/>
    </source>
</evidence>
<dbReference type="EMBL" id="LAZR01005145">
    <property type="protein sequence ID" value="KKN02475.1"/>
    <property type="molecule type" value="Genomic_DNA"/>
</dbReference>
<sequence length="58" mass="7170">MKAFKKYWTKNNEHCFDRTGHFDKRDAKSIWRAALEWVLKKTRDKDTIWGIKRELEDK</sequence>
<reference evidence="1" key="1">
    <citation type="journal article" date="2015" name="Nature">
        <title>Complex archaea that bridge the gap between prokaryotes and eukaryotes.</title>
        <authorList>
            <person name="Spang A."/>
            <person name="Saw J.H."/>
            <person name="Jorgensen S.L."/>
            <person name="Zaremba-Niedzwiedzka K."/>
            <person name="Martijn J."/>
            <person name="Lind A.E."/>
            <person name="van Eijk R."/>
            <person name="Schleper C."/>
            <person name="Guy L."/>
            <person name="Ettema T.J."/>
        </authorList>
    </citation>
    <scope>NUCLEOTIDE SEQUENCE</scope>
</reference>
<accession>A0A0F9M4X6</accession>
<proteinExistence type="predicted"/>
<organism evidence="1">
    <name type="scientific">marine sediment metagenome</name>
    <dbReference type="NCBI Taxonomy" id="412755"/>
    <lineage>
        <taxon>unclassified sequences</taxon>
        <taxon>metagenomes</taxon>
        <taxon>ecological metagenomes</taxon>
    </lineage>
</organism>
<name>A0A0F9M4X6_9ZZZZ</name>
<comment type="caution">
    <text evidence="1">The sequence shown here is derived from an EMBL/GenBank/DDBJ whole genome shotgun (WGS) entry which is preliminary data.</text>
</comment>